<proteinExistence type="predicted"/>
<sequence>MVDARCTAAVWLLIQCWRETITRMSSSSDDVQRSQVAAVQGDSAVVFWALEISITETFTFGLINGVRHYSKVDIRRNGAVKMTQLDSDCGIFQFISDG</sequence>
<dbReference type="EMBL" id="CAAALY010048872">
    <property type="protein sequence ID" value="VEL20965.1"/>
    <property type="molecule type" value="Genomic_DNA"/>
</dbReference>
<dbReference type="Proteomes" id="UP000784294">
    <property type="component" value="Unassembled WGS sequence"/>
</dbReference>
<evidence type="ECO:0000313" key="1">
    <source>
        <dbReference type="EMBL" id="VEL20965.1"/>
    </source>
</evidence>
<gene>
    <name evidence="1" type="ORF">PXEA_LOCUS14405</name>
</gene>
<accession>A0A448WV77</accession>
<organism evidence="1 2">
    <name type="scientific">Protopolystoma xenopodis</name>
    <dbReference type="NCBI Taxonomy" id="117903"/>
    <lineage>
        <taxon>Eukaryota</taxon>
        <taxon>Metazoa</taxon>
        <taxon>Spiralia</taxon>
        <taxon>Lophotrochozoa</taxon>
        <taxon>Platyhelminthes</taxon>
        <taxon>Monogenea</taxon>
        <taxon>Polyopisthocotylea</taxon>
        <taxon>Polystomatidea</taxon>
        <taxon>Polystomatidae</taxon>
        <taxon>Protopolystoma</taxon>
    </lineage>
</organism>
<evidence type="ECO:0000313" key="2">
    <source>
        <dbReference type="Proteomes" id="UP000784294"/>
    </source>
</evidence>
<comment type="caution">
    <text evidence="1">The sequence shown here is derived from an EMBL/GenBank/DDBJ whole genome shotgun (WGS) entry which is preliminary data.</text>
</comment>
<name>A0A448WV77_9PLAT</name>
<keyword evidence="2" id="KW-1185">Reference proteome</keyword>
<dbReference type="AlphaFoldDB" id="A0A448WV77"/>
<reference evidence="1" key="1">
    <citation type="submission" date="2018-11" db="EMBL/GenBank/DDBJ databases">
        <authorList>
            <consortium name="Pathogen Informatics"/>
        </authorList>
    </citation>
    <scope>NUCLEOTIDE SEQUENCE</scope>
</reference>
<protein>
    <submittedName>
        <fullName evidence="1">Uncharacterized protein</fullName>
    </submittedName>
</protein>